<sequence length="367" mass="41134">MLPIKKNQNPMKGVEVVRAPQVSYLVGTSPVCSQIPGLSSGQAKLCQLYQDHMPTVVRGGRASLAECQWQFRNRRWNCSTTDGSTIFGPKMDLGSRESAFVHAISSAGIAHAVSRACRDGLLSSCSCSRSGRPKDLQRDWLWGGCGDNLEYGYKFTKEFMDVKEREKNFKKGTKEQGRRVMNLHNNEAGRRAVIKSARVTCKCHGVSGSCSLITCWQQLASFREIGDLLRDKYDGATEVKVNRRGRLQIRDPQYRLHTASDLVYIDESPNYCVTNLSIGALGTQGRACNRTSMGMDGCNLLCCGRGYNTQKTTIKERCHCKFHWCCHKLKENIEVKCIWTGDADDGKIKKEAHGSRRRTTTRFLSLI</sequence>
<dbReference type="PANTHER" id="PTHR12027:SF77">
    <property type="entry name" value="PROTEIN WNT-5"/>
    <property type="match status" value="1"/>
</dbReference>
<dbReference type="AlphaFoldDB" id="A0AAN8PFC2"/>
<dbReference type="GO" id="GO:0045165">
    <property type="term" value="P:cell fate commitment"/>
    <property type="evidence" value="ECO:0007669"/>
    <property type="project" value="TreeGrafter"/>
</dbReference>
<comment type="function">
    <text evidence="10">Ligand for members of the frizzled family of seven transmembrane receptors.</text>
</comment>
<protein>
    <recommendedName>
        <fullName evidence="10">Protein Wnt</fullName>
    </recommendedName>
</protein>
<comment type="similarity">
    <text evidence="2 10">Belongs to the Wnt family.</text>
</comment>
<dbReference type="PRINTS" id="PR01349">
    <property type="entry name" value="WNTPROTEIN"/>
</dbReference>
<accession>A0AAN8PFC2</accession>
<dbReference type="InterPro" id="IPR005817">
    <property type="entry name" value="Wnt"/>
</dbReference>
<evidence type="ECO:0000313" key="11">
    <source>
        <dbReference type="EMBL" id="KAK6642354.1"/>
    </source>
</evidence>
<keyword evidence="7" id="KW-1015">Disulfide bond</keyword>
<comment type="caution">
    <text evidence="11">The sequence shown here is derived from an EMBL/GenBank/DDBJ whole genome shotgun (WGS) entry which is preliminary data.</text>
</comment>
<evidence type="ECO:0000256" key="5">
    <source>
        <dbReference type="ARBA" id="ARBA00022530"/>
    </source>
</evidence>
<dbReference type="GO" id="GO:0030182">
    <property type="term" value="P:neuron differentiation"/>
    <property type="evidence" value="ECO:0007669"/>
    <property type="project" value="TreeGrafter"/>
</dbReference>
<dbReference type="GO" id="GO:0060560">
    <property type="term" value="P:developmental growth involved in morphogenesis"/>
    <property type="evidence" value="ECO:0007669"/>
    <property type="project" value="UniProtKB-ARBA"/>
</dbReference>
<evidence type="ECO:0000256" key="3">
    <source>
        <dbReference type="ARBA" id="ARBA00022473"/>
    </source>
</evidence>
<keyword evidence="8" id="KW-0325">Glycoprotein</keyword>
<keyword evidence="3 10" id="KW-0217">Developmental protein</keyword>
<evidence type="ECO:0000256" key="2">
    <source>
        <dbReference type="ARBA" id="ARBA00005683"/>
    </source>
</evidence>
<keyword evidence="5" id="KW-0272">Extracellular matrix</keyword>
<evidence type="ECO:0000256" key="10">
    <source>
        <dbReference type="RuleBase" id="RU003500"/>
    </source>
</evidence>
<evidence type="ECO:0000256" key="1">
    <source>
        <dbReference type="ARBA" id="ARBA00004498"/>
    </source>
</evidence>
<dbReference type="PROSITE" id="PS00246">
    <property type="entry name" value="WNT1"/>
    <property type="match status" value="1"/>
</dbReference>
<dbReference type="InterPro" id="IPR018161">
    <property type="entry name" value="Wnt_CS"/>
</dbReference>
<dbReference type="Proteomes" id="UP001372834">
    <property type="component" value="Unassembled WGS sequence"/>
</dbReference>
<dbReference type="CDD" id="cd19337">
    <property type="entry name" value="Wnt_Wnt5"/>
    <property type="match status" value="1"/>
</dbReference>
<evidence type="ECO:0000256" key="6">
    <source>
        <dbReference type="ARBA" id="ARBA00022687"/>
    </source>
</evidence>
<dbReference type="FunFam" id="3.30.2460.20:FF:000001">
    <property type="entry name" value="Wnt homolog"/>
    <property type="match status" value="1"/>
</dbReference>
<keyword evidence="4" id="KW-0964">Secreted</keyword>
<dbReference type="Gene3D" id="3.30.2460.20">
    <property type="match status" value="1"/>
</dbReference>
<evidence type="ECO:0000256" key="8">
    <source>
        <dbReference type="ARBA" id="ARBA00023180"/>
    </source>
</evidence>
<dbReference type="SMART" id="SM00097">
    <property type="entry name" value="WNT1"/>
    <property type="match status" value="1"/>
</dbReference>
<dbReference type="GO" id="GO:0060070">
    <property type="term" value="P:canonical Wnt signaling pathway"/>
    <property type="evidence" value="ECO:0007669"/>
    <property type="project" value="TreeGrafter"/>
</dbReference>
<organism evidence="11 12">
    <name type="scientific">Polyplax serrata</name>
    <name type="common">Common mouse louse</name>
    <dbReference type="NCBI Taxonomy" id="468196"/>
    <lineage>
        <taxon>Eukaryota</taxon>
        <taxon>Metazoa</taxon>
        <taxon>Ecdysozoa</taxon>
        <taxon>Arthropoda</taxon>
        <taxon>Hexapoda</taxon>
        <taxon>Insecta</taxon>
        <taxon>Pterygota</taxon>
        <taxon>Neoptera</taxon>
        <taxon>Paraneoptera</taxon>
        <taxon>Psocodea</taxon>
        <taxon>Troctomorpha</taxon>
        <taxon>Phthiraptera</taxon>
        <taxon>Anoplura</taxon>
        <taxon>Polyplacidae</taxon>
        <taxon>Polyplax</taxon>
    </lineage>
</organism>
<proteinExistence type="inferred from homology"/>
<dbReference type="GO" id="GO:0007517">
    <property type="term" value="P:muscle organ development"/>
    <property type="evidence" value="ECO:0007669"/>
    <property type="project" value="UniProtKB-ARBA"/>
</dbReference>
<evidence type="ECO:0000256" key="7">
    <source>
        <dbReference type="ARBA" id="ARBA00023157"/>
    </source>
</evidence>
<evidence type="ECO:0000313" key="12">
    <source>
        <dbReference type="Proteomes" id="UP001372834"/>
    </source>
</evidence>
<keyword evidence="6 10" id="KW-0879">Wnt signaling pathway</keyword>
<dbReference type="PANTHER" id="PTHR12027">
    <property type="entry name" value="WNT RELATED"/>
    <property type="match status" value="1"/>
</dbReference>
<name>A0AAN8PFC2_POLSC</name>
<dbReference type="Pfam" id="PF00110">
    <property type="entry name" value="wnt"/>
    <property type="match status" value="1"/>
</dbReference>
<dbReference type="InterPro" id="IPR043158">
    <property type="entry name" value="Wnt_C"/>
</dbReference>
<gene>
    <name evidence="11" type="primary">WNT5B</name>
    <name evidence="11" type="ORF">RUM43_003855</name>
</gene>
<reference evidence="11 12" key="1">
    <citation type="submission" date="2023-10" db="EMBL/GenBank/DDBJ databases">
        <title>Genomes of two closely related lineages of the louse Polyplax serrata with different host specificities.</title>
        <authorList>
            <person name="Martinu J."/>
            <person name="Tarabai H."/>
            <person name="Stefka J."/>
            <person name="Hypsa V."/>
        </authorList>
    </citation>
    <scope>NUCLEOTIDE SEQUENCE [LARGE SCALE GENOMIC DNA]</scope>
    <source>
        <strain evidence="11">HR10_N</strain>
    </source>
</reference>
<dbReference type="GO" id="GO:0005125">
    <property type="term" value="F:cytokine activity"/>
    <property type="evidence" value="ECO:0007669"/>
    <property type="project" value="TreeGrafter"/>
</dbReference>
<evidence type="ECO:0000256" key="9">
    <source>
        <dbReference type="ARBA" id="ARBA00023288"/>
    </source>
</evidence>
<dbReference type="GO" id="GO:0005109">
    <property type="term" value="F:frizzled binding"/>
    <property type="evidence" value="ECO:0007669"/>
    <property type="project" value="TreeGrafter"/>
</dbReference>
<dbReference type="GO" id="GO:0005615">
    <property type="term" value="C:extracellular space"/>
    <property type="evidence" value="ECO:0007669"/>
    <property type="project" value="TreeGrafter"/>
</dbReference>
<evidence type="ECO:0000256" key="4">
    <source>
        <dbReference type="ARBA" id="ARBA00022525"/>
    </source>
</evidence>
<keyword evidence="9" id="KW-0449">Lipoprotein</keyword>
<comment type="subcellular location">
    <subcellularLocation>
        <location evidence="1 10">Secreted</location>
        <location evidence="1 10">Extracellular space</location>
        <location evidence="1 10">Extracellular matrix</location>
    </subcellularLocation>
</comment>
<dbReference type="EMBL" id="JAWJWE010000002">
    <property type="protein sequence ID" value="KAK6642354.1"/>
    <property type="molecule type" value="Genomic_DNA"/>
</dbReference>
<dbReference type="GO" id="GO:0000902">
    <property type="term" value="P:cell morphogenesis"/>
    <property type="evidence" value="ECO:0007669"/>
    <property type="project" value="UniProtKB-ARBA"/>
</dbReference>